<feature type="coiled-coil region" evidence="4">
    <location>
        <begin position="112"/>
        <end position="146"/>
    </location>
</feature>
<keyword evidence="7" id="KW-1185">Reference proteome</keyword>
<accession>A0A8R1YHJ6</accession>
<dbReference type="Gene3D" id="2.30.42.10">
    <property type="match status" value="1"/>
</dbReference>
<organism evidence="6 7">
    <name type="scientific">Pristionchus pacificus</name>
    <name type="common">Parasitic nematode worm</name>
    <dbReference type="NCBI Taxonomy" id="54126"/>
    <lineage>
        <taxon>Eukaryota</taxon>
        <taxon>Metazoa</taxon>
        <taxon>Ecdysozoa</taxon>
        <taxon>Nematoda</taxon>
        <taxon>Chromadorea</taxon>
        <taxon>Rhabditida</taxon>
        <taxon>Rhabditina</taxon>
        <taxon>Diplogasteromorpha</taxon>
        <taxon>Diplogasteroidea</taxon>
        <taxon>Neodiplogasteridae</taxon>
        <taxon>Pristionchus</taxon>
    </lineage>
</organism>
<proteinExistence type="predicted"/>
<keyword evidence="2" id="KW-0472">Membrane</keyword>
<evidence type="ECO:0000313" key="7">
    <source>
        <dbReference type="Proteomes" id="UP000005239"/>
    </source>
</evidence>
<dbReference type="GO" id="GO:0016324">
    <property type="term" value="C:apical plasma membrane"/>
    <property type="evidence" value="ECO:0000318"/>
    <property type="project" value="GO_Central"/>
</dbReference>
<dbReference type="GO" id="GO:0072659">
    <property type="term" value="P:protein localization to plasma membrane"/>
    <property type="evidence" value="ECO:0000318"/>
    <property type="project" value="GO_Central"/>
</dbReference>
<reference evidence="6" key="2">
    <citation type="submission" date="2022-06" db="UniProtKB">
        <authorList>
            <consortium name="EnsemblMetazoa"/>
        </authorList>
    </citation>
    <scope>IDENTIFICATION</scope>
    <source>
        <strain evidence="6">PS312</strain>
    </source>
</reference>
<evidence type="ECO:0000256" key="2">
    <source>
        <dbReference type="ARBA" id="ARBA00022475"/>
    </source>
</evidence>
<keyword evidence="4" id="KW-0175">Coiled coil</keyword>
<dbReference type="InterPro" id="IPR041489">
    <property type="entry name" value="PDZ_6"/>
</dbReference>
<evidence type="ECO:0000313" key="6">
    <source>
        <dbReference type="EnsemblMetazoa" id="PPA12073.1"/>
    </source>
</evidence>
<keyword evidence="2" id="KW-1003">Cell membrane</keyword>
<dbReference type="InterPro" id="IPR001478">
    <property type="entry name" value="PDZ"/>
</dbReference>
<protein>
    <submittedName>
        <fullName evidence="6">PDZ domain-containing protein</fullName>
    </submittedName>
</protein>
<accession>A0A2A6BMY1</accession>
<feature type="compositionally biased region" description="Polar residues" evidence="5">
    <location>
        <begin position="1"/>
        <end position="12"/>
    </location>
</feature>
<dbReference type="OrthoDB" id="43580at2759"/>
<dbReference type="GO" id="GO:0043495">
    <property type="term" value="F:protein-membrane adaptor activity"/>
    <property type="evidence" value="ECO:0000318"/>
    <property type="project" value="GO_Central"/>
</dbReference>
<dbReference type="PANTHER" id="PTHR14191:SF3">
    <property type="entry name" value="NA(+)_H(+) EXCHANGE REGULATORY COFACTOR-LIKE PROTEIN NRFL-1"/>
    <property type="match status" value="1"/>
</dbReference>
<dbReference type="Pfam" id="PF17820">
    <property type="entry name" value="PDZ_6"/>
    <property type="match status" value="1"/>
</dbReference>
<feature type="compositionally biased region" description="Basic and acidic residues" evidence="5">
    <location>
        <begin position="20"/>
        <end position="31"/>
    </location>
</feature>
<evidence type="ECO:0000256" key="4">
    <source>
        <dbReference type="SAM" id="Coils"/>
    </source>
</evidence>
<dbReference type="AlphaFoldDB" id="A0A2A6BMY1"/>
<reference evidence="7" key="1">
    <citation type="journal article" date="2008" name="Nat. Genet.">
        <title>The Pristionchus pacificus genome provides a unique perspective on nematode lifestyle and parasitism.</title>
        <authorList>
            <person name="Dieterich C."/>
            <person name="Clifton S.W."/>
            <person name="Schuster L.N."/>
            <person name="Chinwalla A."/>
            <person name="Delehaunty K."/>
            <person name="Dinkelacker I."/>
            <person name="Fulton L."/>
            <person name="Fulton R."/>
            <person name="Godfrey J."/>
            <person name="Minx P."/>
            <person name="Mitreva M."/>
            <person name="Roeseler W."/>
            <person name="Tian H."/>
            <person name="Witte H."/>
            <person name="Yang S.P."/>
            <person name="Wilson R.K."/>
            <person name="Sommer R.J."/>
        </authorList>
    </citation>
    <scope>NUCLEOTIDE SEQUENCE [LARGE SCALE GENOMIC DNA]</scope>
    <source>
        <strain evidence="7">PS312</strain>
    </source>
</reference>
<dbReference type="EnsemblMetazoa" id="PPA12073.1">
    <property type="protein sequence ID" value="PPA12073.1"/>
    <property type="gene ID" value="WBGene00101627"/>
</dbReference>
<evidence type="ECO:0000256" key="1">
    <source>
        <dbReference type="ARBA" id="ARBA00004236"/>
    </source>
</evidence>
<sequence length="268" mass="30575">MASYSVNSSQYGSDDEFEIIDSHSNEEKQPIEEIVTVKQRPQLDENNADTANEQDNDENEFVSREEVKVSSEMPIEETAMYRLTRVIVNQKREIESLTSQLVMNSIKAEISETRWEEEKREMKKAHEDAMAEKDAEIDRLRRMNDQGKKIEEYKKVFLGLRTIRFRKVKGKFGAGHIGSCISSIEKGGPADLAGLVEGDQLISINGVNVETKSDDQITKMSEDVEDDVVLVVRFNPERLIDLWRIHSNSANIIKKCEALRNKIVVPSI</sequence>
<evidence type="ECO:0000256" key="5">
    <source>
        <dbReference type="SAM" id="MobiDB-lite"/>
    </source>
</evidence>
<keyword evidence="3" id="KW-0677">Repeat</keyword>
<name>A0A2A6BMY1_PRIPA</name>
<dbReference type="SMART" id="SM00228">
    <property type="entry name" value="PDZ"/>
    <property type="match status" value="1"/>
</dbReference>
<evidence type="ECO:0000256" key="3">
    <source>
        <dbReference type="ARBA" id="ARBA00022737"/>
    </source>
</evidence>
<dbReference type="SUPFAM" id="SSF50156">
    <property type="entry name" value="PDZ domain-like"/>
    <property type="match status" value="1"/>
</dbReference>
<dbReference type="InterPro" id="IPR036034">
    <property type="entry name" value="PDZ_sf"/>
</dbReference>
<dbReference type="PANTHER" id="PTHR14191">
    <property type="entry name" value="PDZ DOMAIN CONTAINING PROTEIN"/>
    <property type="match status" value="1"/>
</dbReference>
<dbReference type="Proteomes" id="UP000005239">
    <property type="component" value="Unassembled WGS sequence"/>
</dbReference>
<comment type="subcellular location">
    <subcellularLocation>
        <location evidence="1">Cell membrane</location>
    </subcellularLocation>
</comment>
<dbReference type="InterPro" id="IPR051067">
    <property type="entry name" value="NHER"/>
</dbReference>
<feature type="region of interest" description="Disordered" evidence="5">
    <location>
        <begin position="1"/>
        <end position="69"/>
    </location>
</feature>
<gene>
    <name evidence="6" type="primary">WBGene00101627</name>
</gene>
<dbReference type="PROSITE" id="PS50106">
    <property type="entry name" value="PDZ"/>
    <property type="match status" value="1"/>
</dbReference>